<comment type="caution">
    <text evidence="11">The sequence shown here is derived from an EMBL/GenBank/DDBJ whole genome shotgun (WGS) entry which is preliminary data.</text>
</comment>
<dbReference type="Pfam" id="PF13361">
    <property type="entry name" value="UvrD_C"/>
    <property type="match status" value="1"/>
</dbReference>
<proteinExistence type="predicted"/>
<dbReference type="RefSeq" id="WP_368393289.1">
    <property type="nucleotide sequence ID" value="NZ_JBFRYC010000032.1"/>
</dbReference>
<dbReference type="EMBL" id="JBFRYC010000032">
    <property type="protein sequence ID" value="MEX1663789.1"/>
    <property type="molecule type" value="Genomic_DNA"/>
</dbReference>
<evidence type="ECO:0000256" key="1">
    <source>
        <dbReference type="ARBA" id="ARBA00022741"/>
    </source>
</evidence>
<dbReference type="Gene3D" id="3.40.50.300">
    <property type="entry name" value="P-loop containing nucleotide triphosphate hydrolases"/>
    <property type="match status" value="3"/>
</dbReference>
<keyword evidence="1 9" id="KW-0547">Nucleotide-binding</keyword>
<organism evidence="11 12">
    <name type="scientific">Thioclava arctica</name>
    <dbReference type="NCBI Taxonomy" id="3238301"/>
    <lineage>
        <taxon>Bacteria</taxon>
        <taxon>Pseudomonadati</taxon>
        <taxon>Pseudomonadota</taxon>
        <taxon>Alphaproteobacteria</taxon>
        <taxon>Rhodobacterales</taxon>
        <taxon>Paracoccaceae</taxon>
        <taxon>Thioclava</taxon>
    </lineage>
</organism>
<name>A0ABV3TSP4_9RHOB</name>
<evidence type="ECO:0000256" key="3">
    <source>
        <dbReference type="ARBA" id="ARBA00022806"/>
    </source>
</evidence>
<evidence type="ECO:0000256" key="8">
    <source>
        <dbReference type="ARBA" id="ARBA00048988"/>
    </source>
</evidence>
<dbReference type="Proteomes" id="UP001557465">
    <property type="component" value="Unassembled WGS sequence"/>
</dbReference>
<dbReference type="InterPro" id="IPR027417">
    <property type="entry name" value="P-loop_NTPase"/>
</dbReference>
<evidence type="ECO:0000313" key="11">
    <source>
        <dbReference type="EMBL" id="MEX1663789.1"/>
    </source>
</evidence>
<keyword evidence="5" id="KW-0413">Isomerase</keyword>
<evidence type="ECO:0000256" key="4">
    <source>
        <dbReference type="ARBA" id="ARBA00022840"/>
    </source>
</evidence>
<keyword evidence="12" id="KW-1185">Reference proteome</keyword>
<dbReference type="Pfam" id="PF00580">
    <property type="entry name" value="UvrD-helicase"/>
    <property type="match status" value="2"/>
</dbReference>
<evidence type="ECO:0000313" key="12">
    <source>
        <dbReference type="Proteomes" id="UP001557465"/>
    </source>
</evidence>
<sequence>MELSQQPLLGFLLNPFGRTPRSLKLVEHGVAIDGSTRNVVTFAEISSPPSIKNGLFVSSITLASDHAGETRLRAGGKARAETFRQAIEEAWRAFNLAELSQEADQINHLLQEIGDLKSPAAYPAACRLHPILSQAQKLDSRLLRKLRAEAIGIEHVEKLAVIRDFVEKPSVLRARAIKTFVDAELARWEEFFDTVEAKPLTPEQRLSIVVDEDATLVLAGAGSGKTSVITAKAAYLLKAGIRTADQVLLLAFAKDAATEMSERVEARCGAPVQARTFHALAYDIIGSVEGSKPALAAHSTDDTAFLALLQQIFKDLVATTSDVAHAIINWFSQFLNEPHNDWDYQSKHDWYSQVEQLDLRTLQGEQVKSFEELQIANWLYQNGVAYEYEPNYPHPLPKNGKRDYTPDFHLIESDVYIEHFGVRRERTRDGQERLTTAPFVDREDYLAGMNWKRQVHSDNRTTLIETYSYERQEGRLLDALTKKLEPYVTLNPRPLATIFDRVIEMGQVDAFTRVLGTFLRQFKSGGYHVEHCLEKADRLKMGPRARAFLSVFDPVRREYEKRLDGRIDFEDMILRAANYVEEGRFKSPFRHILVDEFQDISQSRARLILALKAQHQDARVFAVGDDWQSIYRFAGSDIHIMRGFGRKFGGRFDDENDIHRTVDLGRTFRSVDKIALAARHFVLRNPAQITKTVIPAGESKETAIRVVWTHKHDGMDKLKQVLSSFADLPAPAGKKTSVLLLGRYRHVDPGIRDLQRSFPNMSLSYKTIHASKGLEADHVVLLGADRGRIGFPSEITDDPLLSLVSPEAEPFENAEERRVMYVAMTRARFSLTILASESRPSVFVTELLKNPEYGLPRDIEAATLQNLCGECGGRLLPATSKADRNWYRCEHVRLCGNILPACPTCGRGLPRHRDESDELICPACSTSFPACPSCSDGWLVERKGKYGSFLGCVRYPACTGKARKSHQTAQR</sequence>
<accession>A0ABV3TSP4</accession>
<evidence type="ECO:0000256" key="2">
    <source>
        <dbReference type="ARBA" id="ARBA00022801"/>
    </source>
</evidence>
<evidence type="ECO:0000256" key="5">
    <source>
        <dbReference type="ARBA" id="ARBA00023235"/>
    </source>
</evidence>
<evidence type="ECO:0000256" key="6">
    <source>
        <dbReference type="ARBA" id="ARBA00034617"/>
    </source>
</evidence>
<feature type="domain" description="UvrD-like helicase ATP-binding" evidence="10">
    <location>
        <begin position="198"/>
        <end position="671"/>
    </location>
</feature>
<evidence type="ECO:0000256" key="9">
    <source>
        <dbReference type="PROSITE-ProRule" id="PRU00560"/>
    </source>
</evidence>
<dbReference type="Gene3D" id="3.30.65.10">
    <property type="entry name" value="Bacterial Topoisomerase I, domain 1"/>
    <property type="match status" value="1"/>
</dbReference>
<dbReference type="PROSITE" id="PS51198">
    <property type="entry name" value="UVRD_HELICASE_ATP_BIND"/>
    <property type="match status" value="1"/>
</dbReference>
<dbReference type="InterPro" id="IPR013498">
    <property type="entry name" value="Topo_IA_Znf"/>
</dbReference>
<dbReference type="Gene3D" id="3.40.91.30">
    <property type="match status" value="1"/>
</dbReference>
<dbReference type="SUPFAM" id="SSF52540">
    <property type="entry name" value="P-loop containing nucleoside triphosphate hydrolases"/>
    <property type="match status" value="1"/>
</dbReference>
<dbReference type="InterPro" id="IPR000212">
    <property type="entry name" value="DNA_helicase_UvrD/REP"/>
</dbReference>
<dbReference type="SUPFAM" id="SSF57783">
    <property type="entry name" value="Zinc beta-ribbon"/>
    <property type="match status" value="1"/>
</dbReference>
<evidence type="ECO:0000259" key="10">
    <source>
        <dbReference type="PROSITE" id="PS51198"/>
    </source>
</evidence>
<keyword evidence="4 9" id="KW-0067">ATP-binding</keyword>
<dbReference type="EC" id="5.6.2.4" evidence="7"/>
<keyword evidence="3 9" id="KW-0347">Helicase</keyword>
<dbReference type="Pfam" id="PF01396">
    <property type="entry name" value="Zn_ribbon_Top1"/>
    <property type="match status" value="1"/>
</dbReference>
<gene>
    <name evidence="11" type="ORF">AB4874_19660</name>
</gene>
<reference evidence="11 12" key="1">
    <citation type="journal article" date="2011" name="Int. J. Syst. Evol. Microbiol.">
        <title>Zhongshania antarctica gen. nov., sp. nov. and Zhongshania guokunii sp. nov., gammaproteobacteria respectively isolated from coastal attached (fast) ice and surface seawater of the Antarctic.</title>
        <authorList>
            <person name="Li H.J."/>
            <person name="Zhang X.Y."/>
            <person name="Chen C.X."/>
            <person name="Zhang Y.J."/>
            <person name="Gao Z.M."/>
            <person name="Yu Y."/>
            <person name="Chen X.L."/>
            <person name="Chen B."/>
            <person name="Zhang Y.Z."/>
        </authorList>
    </citation>
    <scope>NUCLEOTIDE SEQUENCE [LARGE SCALE GENOMIC DNA]</scope>
    <source>
        <strain evidence="11 12">15-R06ZXC-3</strain>
    </source>
</reference>
<dbReference type="InterPro" id="IPR014016">
    <property type="entry name" value="UvrD-like_ATP-bd"/>
</dbReference>
<dbReference type="PANTHER" id="PTHR11070:SF63">
    <property type="entry name" value="DNA HELICASE IV"/>
    <property type="match status" value="1"/>
</dbReference>
<protein>
    <recommendedName>
        <fullName evidence="7">DNA 3'-5' helicase</fullName>
        <ecNumber evidence="7">5.6.2.4</ecNumber>
    </recommendedName>
</protein>
<dbReference type="InterPro" id="IPR014017">
    <property type="entry name" value="DNA_helicase_UvrD-like_C"/>
</dbReference>
<keyword evidence="2 9" id="KW-0378">Hydrolase</keyword>
<comment type="catalytic activity">
    <reaction evidence="6">
        <text>Couples ATP hydrolysis with the unwinding of duplex DNA by translocating in the 3'-5' direction.</text>
        <dbReference type="EC" id="5.6.2.4"/>
    </reaction>
</comment>
<comment type="catalytic activity">
    <reaction evidence="8">
        <text>ATP + H2O = ADP + phosphate + H(+)</text>
        <dbReference type="Rhea" id="RHEA:13065"/>
        <dbReference type="ChEBI" id="CHEBI:15377"/>
        <dbReference type="ChEBI" id="CHEBI:15378"/>
        <dbReference type="ChEBI" id="CHEBI:30616"/>
        <dbReference type="ChEBI" id="CHEBI:43474"/>
        <dbReference type="ChEBI" id="CHEBI:456216"/>
        <dbReference type="EC" id="5.6.2.4"/>
    </reaction>
</comment>
<evidence type="ECO:0000256" key="7">
    <source>
        <dbReference type="ARBA" id="ARBA00034808"/>
    </source>
</evidence>
<feature type="binding site" evidence="9">
    <location>
        <begin position="219"/>
        <end position="226"/>
    </location>
    <ligand>
        <name>ATP</name>
        <dbReference type="ChEBI" id="CHEBI:30616"/>
    </ligand>
</feature>
<dbReference type="PANTHER" id="PTHR11070">
    <property type="entry name" value="UVRD / RECB / PCRA DNA HELICASE FAMILY MEMBER"/>
    <property type="match status" value="1"/>
</dbReference>